<dbReference type="NCBIfam" id="TIGR01892">
    <property type="entry name" value="AcOrn-deacetyl"/>
    <property type="match status" value="1"/>
</dbReference>
<evidence type="ECO:0000313" key="12">
    <source>
        <dbReference type="Proteomes" id="UP000321638"/>
    </source>
</evidence>
<dbReference type="Gene3D" id="3.30.70.360">
    <property type="match status" value="1"/>
</dbReference>
<dbReference type="InterPro" id="IPR050072">
    <property type="entry name" value="Peptidase_M20A"/>
</dbReference>
<keyword evidence="4" id="KW-0055">Arginine biosynthesis</keyword>
<dbReference type="GO" id="GO:0008777">
    <property type="term" value="F:acetylornithine deacetylase activity"/>
    <property type="evidence" value="ECO:0007669"/>
    <property type="project" value="UniProtKB-EC"/>
</dbReference>
<evidence type="ECO:0000313" key="11">
    <source>
        <dbReference type="EMBL" id="TXL74243.1"/>
    </source>
</evidence>
<dbReference type="PANTHER" id="PTHR43808">
    <property type="entry name" value="ACETYLORNITHINE DEACETYLASE"/>
    <property type="match status" value="1"/>
</dbReference>
<dbReference type="Proteomes" id="UP000321638">
    <property type="component" value="Unassembled WGS sequence"/>
</dbReference>
<protein>
    <submittedName>
        <fullName evidence="11">Acetylornithine deacetylase</fullName>
        <ecNumber evidence="11">3.5.1.16</ecNumber>
    </submittedName>
</protein>
<keyword evidence="3" id="KW-0963">Cytoplasm</keyword>
<comment type="similarity">
    <text evidence="2">Belongs to the peptidase M20A family. ArgE subfamily.</text>
</comment>
<dbReference type="Pfam" id="PF01546">
    <property type="entry name" value="Peptidase_M20"/>
    <property type="match status" value="1"/>
</dbReference>
<dbReference type="InterPro" id="IPR036264">
    <property type="entry name" value="Bact_exopeptidase_dim_dom"/>
</dbReference>
<feature type="domain" description="Peptidase M20 dimerisation" evidence="10">
    <location>
        <begin position="178"/>
        <end position="284"/>
    </location>
</feature>
<accession>A0A5C8PKN8</accession>
<evidence type="ECO:0000256" key="3">
    <source>
        <dbReference type="ARBA" id="ARBA00022490"/>
    </source>
</evidence>
<dbReference type="NCBIfam" id="NF005710">
    <property type="entry name" value="PRK07522.1"/>
    <property type="match status" value="1"/>
</dbReference>
<dbReference type="EC" id="3.5.1.16" evidence="11"/>
<evidence type="ECO:0000259" key="10">
    <source>
        <dbReference type="Pfam" id="PF07687"/>
    </source>
</evidence>
<dbReference type="Gene3D" id="3.40.630.10">
    <property type="entry name" value="Zn peptidases"/>
    <property type="match status" value="1"/>
</dbReference>
<gene>
    <name evidence="11" type="primary">argE</name>
    <name evidence="11" type="ORF">FHP25_17280</name>
</gene>
<keyword evidence="5" id="KW-0028">Amino-acid biosynthesis</keyword>
<name>A0A5C8PKN8_9HYPH</name>
<keyword evidence="8" id="KW-0862">Zinc</keyword>
<dbReference type="PANTHER" id="PTHR43808:SF31">
    <property type="entry name" value="N-ACETYL-L-CITRULLINE DEACETYLASE"/>
    <property type="match status" value="1"/>
</dbReference>
<dbReference type="PROSITE" id="PS00759">
    <property type="entry name" value="ARGE_DAPE_CPG2_2"/>
    <property type="match status" value="1"/>
</dbReference>
<dbReference type="SUPFAM" id="SSF53187">
    <property type="entry name" value="Zn-dependent exopeptidases"/>
    <property type="match status" value="1"/>
</dbReference>
<keyword evidence="9" id="KW-0170">Cobalt</keyword>
<dbReference type="InterPro" id="IPR001261">
    <property type="entry name" value="ArgE/DapE_CS"/>
</dbReference>
<dbReference type="EMBL" id="VDUZ01000019">
    <property type="protein sequence ID" value="TXL74243.1"/>
    <property type="molecule type" value="Genomic_DNA"/>
</dbReference>
<dbReference type="AlphaFoldDB" id="A0A5C8PKN8"/>
<proteinExistence type="inferred from homology"/>
<keyword evidence="6" id="KW-0479">Metal-binding</keyword>
<dbReference type="OrthoDB" id="9809784at2"/>
<dbReference type="InterPro" id="IPR002933">
    <property type="entry name" value="Peptidase_M20"/>
</dbReference>
<comment type="caution">
    <text evidence="11">The sequence shown here is derived from an EMBL/GenBank/DDBJ whole genome shotgun (WGS) entry which is preliminary data.</text>
</comment>
<dbReference type="CDD" id="cd03894">
    <property type="entry name" value="M20_ArgE"/>
    <property type="match status" value="1"/>
</dbReference>
<evidence type="ECO:0000256" key="9">
    <source>
        <dbReference type="ARBA" id="ARBA00023285"/>
    </source>
</evidence>
<keyword evidence="12" id="KW-1185">Reference proteome</keyword>
<dbReference type="SUPFAM" id="SSF55031">
    <property type="entry name" value="Bacterial exopeptidase dimerisation domain"/>
    <property type="match status" value="1"/>
</dbReference>
<sequence>MAAEVVSSIEMLRRLVAFDTTSRNSNLALIEHVRAYLDAHGVGSTLVPDEEGTKANLYASVGPDVEGGIVLSGHTDVVPVDGQPWDTDPWTIAEKDGKLHGRGTADMKAFSAVALALLPEFQRAGMKVPVHLALSYDEEVGCLGAHGLVEHLMRHVRRPRAVIIGEPTMMGVVNAQNSGGGLITTFTGVEAHSSMTHLGVSAVHFAGDFIHFLNGLQDELAARPRPDIDMVPAHTTINVGVIHGGTAGNILARECVVNWGYRTLPGGDVSEVQDRAEAFIAQTLLPAMRRRHPDADITTRRRSFVPGIKPEENQEAEALALQWTGGNRTYAVPYATEAGIFRAAGIPTVICGPGDIAQAHQPNEFILRSQIEACESFMRRLMAWGARQA</sequence>
<comment type="cofactor">
    <cofactor evidence="1">
        <name>Zn(2+)</name>
        <dbReference type="ChEBI" id="CHEBI:29105"/>
    </cofactor>
</comment>
<reference evidence="11 12" key="1">
    <citation type="submission" date="2019-06" db="EMBL/GenBank/DDBJ databases">
        <title>New taxonomy in bacterial strain CC-CFT640, isolated from vineyard.</title>
        <authorList>
            <person name="Lin S.-Y."/>
            <person name="Tsai C.-F."/>
            <person name="Young C.-C."/>
        </authorList>
    </citation>
    <scope>NUCLEOTIDE SEQUENCE [LARGE SCALE GENOMIC DNA]</scope>
    <source>
        <strain evidence="11 12">CC-CFT640</strain>
    </source>
</reference>
<evidence type="ECO:0000256" key="2">
    <source>
        <dbReference type="ARBA" id="ARBA00005691"/>
    </source>
</evidence>
<dbReference type="GO" id="GO:0006526">
    <property type="term" value="P:L-arginine biosynthetic process"/>
    <property type="evidence" value="ECO:0007669"/>
    <property type="project" value="UniProtKB-KW"/>
</dbReference>
<dbReference type="InterPro" id="IPR011650">
    <property type="entry name" value="Peptidase_M20_dimer"/>
</dbReference>
<organism evidence="11 12">
    <name type="scientific">Vineibacter terrae</name>
    <dbReference type="NCBI Taxonomy" id="2586908"/>
    <lineage>
        <taxon>Bacteria</taxon>
        <taxon>Pseudomonadati</taxon>
        <taxon>Pseudomonadota</taxon>
        <taxon>Alphaproteobacteria</taxon>
        <taxon>Hyphomicrobiales</taxon>
        <taxon>Vineibacter</taxon>
    </lineage>
</organism>
<evidence type="ECO:0000256" key="5">
    <source>
        <dbReference type="ARBA" id="ARBA00022605"/>
    </source>
</evidence>
<dbReference type="RefSeq" id="WP_147848205.1">
    <property type="nucleotide sequence ID" value="NZ_VDUZ01000019.1"/>
</dbReference>
<dbReference type="Pfam" id="PF07687">
    <property type="entry name" value="M20_dimer"/>
    <property type="match status" value="1"/>
</dbReference>
<evidence type="ECO:0000256" key="8">
    <source>
        <dbReference type="ARBA" id="ARBA00022833"/>
    </source>
</evidence>
<keyword evidence="7 11" id="KW-0378">Hydrolase</keyword>
<dbReference type="GO" id="GO:0046872">
    <property type="term" value="F:metal ion binding"/>
    <property type="evidence" value="ECO:0007669"/>
    <property type="project" value="UniProtKB-KW"/>
</dbReference>
<evidence type="ECO:0000256" key="6">
    <source>
        <dbReference type="ARBA" id="ARBA00022723"/>
    </source>
</evidence>
<evidence type="ECO:0000256" key="1">
    <source>
        <dbReference type="ARBA" id="ARBA00001947"/>
    </source>
</evidence>
<evidence type="ECO:0000256" key="7">
    <source>
        <dbReference type="ARBA" id="ARBA00022801"/>
    </source>
</evidence>
<evidence type="ECO:0000256" key="4">
    <source>
        <dbReference type="ARBA" id="ARBA00022571"/>
    </source>
</evidence>
<dbReference type="InterPro" id="IPR010169">
    <property type="entry name" value="AcOrn-deacetyl"/>
</dbReference>